<protein>
    <submittedName>
        <fullName evidence="1">Type II toxin-antitoxin system RelE/ParE family toxin</fullName>
    </submittedName>
</protein>
<dbReference type="Proteomes" id="UP001369958">
    <property type="component" value="Chromosome"/>
</dbReference>
<evidence type="ECO:0000313" key="1">
    <source>
        <dbReference type="EMBL" id="WWT33260.1"/>
    </source>
</evidence>
<sequence length="87" mass="9458">MIQGTKGKLAANAVDDIFWQRLSRRSGEANTRNAVRADAASALQDMCFPPGNGLEAMSGDREGEHLVRITFVRTGQGPANVEIVDYH</sequence>
<organism evidence="1 2">
    <name type="scientific">Pelagibacterium nitratireducens</name>
    <dbReference type="NCBI Taxonomy" id="1046114"/>
    <lineage>
        <taxon>Bacteria</taxon>
        <taxon>Pseudomonadati</taxon>
        <taxon>Pseudomonadota</taxon>
        <taxon>Alphaproteobacteria</taxon>
        <taxon>Hyphomicrobiales</taxon>
        <taxon>Devosiaceae</taxon>
        <taxon>Pelagibacterium</taxon>
    </lineage>
</organism>
<evidence type="ECO:0000313" key="2">
    <source>
        <dbReference type="Proteomes" id="UP001369958"/>
    </source>
</evidence>
<keyword evidence="2" id="KW-1185">Reference proteome</keyword>
<accession>A0ABZ2I226</accession>
<name>A0ABZ2I226_9HYPH</name>
<dbReference type="InterPro" id="IPR035093">
    <property type="entry name" value="RelE/ParE_toxin_dom_sf"/>
</dbReference>
<gene>
    <name evidence="1" type="ORF">V6617_01965</name>
</gene>
<reference evidence="1 2" key="1">
    <citation type="submission" date="2024-02" db="EMBL/GenBank/DDBJ databases">
        <title>Complete genome sequence of Pelagibacterium nitratireducens ZH15.</title>
        <authorList>
            <person name="Zhao L.H."/>
        </authorList>
    </citation>
    <scope>NUCLEOTIDE SEQUENCE [LARGE SCALE GENOMIC DNA]</scope>
    <source>
        <strain evidence="1 2">ZH15</strain>
    </source>
</reference>
<dbReference type="Gene3D" id="3.30.2310.20">
    <property type="entry name" value="RelE-like"/>
    <property type="match status" value="1"/>
</dbReference>
<dbReference type="EMBL" id="CP146275">
    <property type="protein sequence ID" value="WWT33260.1"/>
    <property type="molecule type" value="Genomic_DNA"/>
</dbReference>
<proteinExistence type="predicted"/>
<dbReference type="RefSeq" id="WP_338608725.1">
    <property type="nucleotide sequence ID" value="NZ_CP146275.1"/>
</dbReference>